<reference evidence="7" key="1">
    <citation type="submission" date="2016-08" db="EMBL/GenBank/DDBJ databases">
        <title>Complete genome sequence of the organohalide-respiring Epsilonproteobacterium Sulfurospirillum halorespirans.</title>
        <authorList>
            <person name="Goris T."/>
            <person name="Zimmermann J."/>
            <person name="Schenz B."/>
            <person name="Lemos M."/>
            <person name="Hackermueller J."/>
            <person name="Diekert G."/>
        </authorList>
    </citation>
    <scope>NUCLEOTIDE SEQUENCE [LARGE SCALE GENOMIC DNA]</scope>
    <source>
        <strain>DSM 13726</strain>
        <strain evidence="7">PCE-M2</strain>
    </source>
</reference>
<dbReference type="EMBL" id="CP017111">
    <property type="protein sequence ID" value="AOO64588.1"/>
    <property type="molecule type" value="Genomic_DNA"/>
</dbReference>
<dbReference type="PANTHER" id="PTHR30469">
    <property type="entry name" value="MULTIDRUG RESISTANCE PROTEIN MDTA"/>
    <property type="match status" value="1"/>
</dbReference>
<dbReference type="PATRIC" id="fig|1193502.14.peg.814"/>
<feature type="domain" description="CusB-like beta-barrel" evidence="4">
    <location>
        <begin position="197"/>
        <end position="266"/>
    </location>
</feature>
<evidence type="ECO:0000256" key="3">
    <source>
        <dbReference type="SAM" id="SignalP"/>
    </source>
</evidence>
<name>A0A1D7THS9_9BACT</name>
<organism evidence="6 7">
    <name type="scientific">Sulfurospirillum halorespirans DSM 13726</name>
    <dbReference type="NCBI Taxonomy" id="1193502"/>
    <lineage>
        <taxon>Bacteria</taxon>
        <taxon>Pseudomonadati</taxon>
        <taxon>Campylobacterota</taxon>
        <taxon>Epsilonproteobacteria</taxon>
        <taxon>Campylobacterales</taxon>
        <taxon>Sulfurospirillaceae</taxon>
        <taxon>Sulfurospirillum</taxon>
    </lineage>
</organism>
<dbReference type="Gene3D" id="2.40.50.100">
    <property type="match status" value="1"/>
</dbReference>
<dbReference type="Proteomes" id="UP000094609">
    <property type="component" value="Chromosome"/>
</dbReference>
<accession>A0A1D7THS9</accession>
<dbReference type="STRING" id="1193502.SHALO_0806"/>
<dbReference type="InterPro" id="IPR058792">
    <property type="entry name" value="Beta-barrel_RND_2"/>
</dbReference>
<evidence type="ECO:0000256" key="1">
    <source>
        <dbReference type="ARBA" id="ARBA00009477"/>
    </source>
</evidence>
<evidence type="ECO:0000313" key="6">
    <source>
        <dbReference type="EMBL" id="AOO64588.1"/>
    </source>
</evidence>
<feature type="coiled-coil region" evidence="2">
    <location>
        <begin position="75"/>
        <end position="109"/>
    </location>
</feature>
<dbReference type="NCBIfam" id="TIGR01730">
    <property type="entry name" value="RND_mfp"/>
    <property type="match status" value="1"/>
</dbReference>
<keyword evidence="7" id="KW-1185">Reference proteome</keyword>
<evidence type="ECO:0000313" key="7">
    <source>
        <dbReference type="Proteomes" id="UP000094609"/>
    </source>
</evidence>
<proteinExistence type="inferred from homology"/>
<dbReference type="AlphaFoldDB" id="A0A1D7THS9"/>
<keyword evidence="2" id="KW-0175">Coiled coil</keyword>
<dbReference type="KEGG" id="shal:SHALO_0806"/>
<feature type="signal peptide" evidence="3">
    <location>
        <begin position="1"/>
        <end position="21"/>
    </location>
</feature>
<feature type="coiled-coil region" evidence="2">
    <location>
        <begin position="134"/>
        <end position="161"/>
    </location>
</feature>
<dbReference type="PANTHER" id="PTHR30469:SF15">
    <property type="entry name" value="HLYD FAMILY OF SECRETION PROTEINS"/>
    <property type="match status" value="1"/>
</dbReference>
<dbReference type="Gene3D" id="1.10.287.470">
    <property type="entry name" value="Helix hairpin bin"/>
    <property type="match status" value="1"/>
</dbReference>
<sequence length="268" mass="29485">MKSLHVKALMLIFITTGALQAGSLTLSGSVISENQKTISSRYMGFVQTVNVNEGDVVKKGDLLYTIDSKEVDTSLAQSELAISQAEISLKMYENQYQNAKLNLERYQRLLEKDMVSKYEVENLELSTSNLKGMVEIVNKQVSQAKQKYQEVQNQYQYLKVKAPNESVVIEKHIKAGEMALSGVPTLVLADLSALRVSTEIAESYLSSVKVGDKARVEVPSIGCISEGKVEAIIPSSNPMAHTFRVKLSFTCNDAKAYPGMYAVVTVGE</sequence>
<dbReference type="GO" id="GO:1990281">
    <property type="term" value="C:efflux pump complex"/>
    <property type="evidence" value="ECO:0007669"/>
    <property type="project" value="TreeGrafter"/>
</dbReference>
<dbReference type="Pfam" id="PF25973">
    <property type="entry name" value="BSH_CzcB"/>
    <property type="match status" value="1"/>
</dbReference>
<feature type="chain" id="PRO_5009099435" evidence="3">
    <location>
        <begin position="22"/>
        <end position="268"/>
    </location>
</feature>
<evidence type="ECO:0000259" key="5">
    <source>
        <dbReference type="Pfam" id="PF25973"/>
    </source>
</evidence>
<gene>
    <name evidence="6" type="ORF">SHALO_0806</name>
</gene>
<dbReference type="InterPro" id="IPR058647">
    <property type="entry name" value="BSH_CzcB-like"/>
</dbReference>
<dbReference type="RefSeq" id="WP_069477467.1">
    <property type="nucleotide sequence ID" value="NZ_CP017111.1"/>
</dbReference>
<dbReference type="SUPFAM" id="SSF111369">
    <property type="entry name" value="HlyD-like secretion proteins"/>
    <property type="match status" value="1"/>
</dbReference>
<keyword evidence="3" id="KW-0732">Signal</keyword>
<evidence type="ECO:0000259" key="4">
    <source>
        <dbReference type="Pfam" id="PF25954"/>
    </source>
</evidence>
<dbReference type="InterPro" id="IPR006143">
    <property type="entry name" value="RND_pump_MFP"/>
</dbReference>
<comment type="similarity">
    <text evidence="1">Belongs to the membrane fusion protein (MFP) (TC 8.A.1) family.</text>
</comment>
<protein>
    <submittedName>
        <fullName evidence="6">RND family protein</fullName>
    </submittedName>
</protein>
<dbReference type="GO" id="GO:0015562">
    <property type="term" value="F:efflux transmembrane transporter activity"/>
    <property type="evidence" value="ECO:0007669"/>
    <property type="project" value="TreeGrafter"/>
</dbReference>
<evidence type="ECO:0000256" key="2">
    <source>
        <dbReference type="SAM" id="Coils"/>
    </source>
</evidence>
<dbReference type="Gene3D" id="2.40.30.170">
    <property type="match status" value="1"/>
</dbReference>
<dbReference type="Pfam" id="PF25954">
    <property type="entry name" value="Beta-barrel_RND_2"/>
    <property type="match status" value="1"/>
</dbReference>
<feature type="domain" description="CzcB-like barrel-sandwich hybrid" evidence="5">
    <location>
        <begin position="37"/>
        <end position="180"/>
    </location>
</feature>